<dbReference type="CDD" id="cd04765">
    <property type="entry name" value="HTH_MlrA-like_sg2"/>
    <property type="match status" value="1"/>
</dbReference>
<dbReference type="InterPro" id="IPR000551">
    <property type="entry name" value="MerR-type_HTH_dom"/>
</dbReference>
<organism evidence="3">
    <name type="scientific">hydrothermal vent metagenome</name>
    <dbReference type="NCBI Taxonomy" id="652676"/>
    <lineage>
        <taxon>unclassified sequences</taxon>
        <taxon>metagenomes</taxon>
        <taxon>ecological metagenomes</taxon>
    </lineage>
</organism>
<dbReference type="InterPro" id="IPR009061">
    <property type="entry name" value="DNA-bd_dom_put_sf"/>
</dbReference>
<evidence type="ECO:0000313" key="3">
    <source>
        <dbReference type="EMBL" id="VAX02519.1"/>
    </source>
</evidence>
<dbReference type="AlphaFoldDB" id="A0A3B1A9W1"/>
<dbReference type="PANTHER" id="PTHR30204:SF15">
    <property type="entry name" value="BLL5018 PROTEIN"/>
    <property type="match status" value="1"/>
</dbReference>
<dbReference type="PROSITE" id="PS50937">
    <property type="entry name" value="HTH_MERR_2"/>
    <property type="match status" value="1"/>
</dbReference>
<protein>
    <submittedName>
        <fullName evidence="3">Transcriptional regulator PA2737, MerR family</fullName>
    </submittedName>
</protein>
<keyword evidence="1" id="KW-0238">DNA-binding</keyword>
<reference evidence="3" key="1">
    <citation type="submission" date="2018-06" db="EMBL/GenBank/DDBJ databases">
        <authorList>
            <person name="Zhirakovskaya E."/>
        </authorList>
    </citation>
    <scope>NUCLEOTIDE SEQUENCE</scope>
</reference>
<evidence type="ECO:0000259" key="2">
    <source>
        <dbReference type="PROSITE" id="PS50937"/>
    </source>
</evidence>
<dbReference type="SMART" id="SM00422">
    <property type="entry name" value="HTH_MERR"/>
    <property type="match status" value="1"/>
</dbReference>
<name>A0A3B1A9W1_9ZZZZ</name>
<feature type="domain" description="HTH merR-type" evidence="2">
    <location>
        <begin position="14"/>
        <end position="82"/>
    </location>
</feature>
<accession>A0A3B1A9W1</accession>
<dbReference type="GO" id="GO:0003700">
    <property type="term" value="F:DNA-binding transcription factor activity"/>
    <property type="evidence" value="ECO:0007669"/>
    <property type="project" value="InterPro"/>
</dbReference>
<dbReference type="InterPro" id="IPR047057">
    <property type="entry name" value="MerR_fam"/>
</dbReference>
<dbReference type="PANTHER" id="PTHR30204">
    <property type="entry name" value="REDOX-CYCLING DRUG-SENSING TRANSCRIPTIONAL ACTIVATOR SOXR"/>
    <property type="match status" value="1"/>
</dbReference>
<dbReference type="GO" id="GO:0003677">
    <property type="term" value="F:DNA binding"/>
    <property type="evidence" value="ECO:0007669"/>
    <property type="project" value="UniProtKB-KW"/>
</dbReference>
<sequence>MTSNANKSPNAFRTISEVADSMGVPQHVLRFWESKFSQISPMKRGGGRRYYRPEDIEIIQVIRKLLHDDGYTIKGAQKLLKEQGIKNILETIEVESKDETLKATPKTENTYESQILNITQKNTQANIQINIEDADMITSLKKIRIRLETIRQNLKV</sequence>
<dbReference type="Pfam" id="PF13411">
    <property type="entry name" value="MerR_1"/>
    <property type="match status" value="1"/>
</dbReference>
<dbReference type="Gene3D" id="1.10.1660.10">
    <property type="match status" value="1"/>
</dbReference>
<proteinExistence type="predicted"/>
<gene>
    <name evidence="3" type="ORF">MNBD_ALPHA03-2030</name>
</gene>
<dbReference type="SUPFAM" id="SSF46955">
    <property type="entry name" value="Putative DNA-binding domain"/>
    <property type="match status" value="1"/>
</dbReference>
<dbReference type="EMBL" id="UOFW01000015">
    <property type="protein sequence ID" value="VAX02519.1"/>
    <property type="molecule type" value="Genomic_DNA"/>
</dbReference>
<evidence type="ECO:0000256" key="1">
    <source>
        <dbReference type="ARBA" id="ARBA00023125"/>
    </source>
</evidence>